<accession>A0A0N5BQX2</accession>
<evidence type="ECO:0000313" key="2">
    <source>
        <dbReference type="WBParaSite" id="SPAL_0000828075.1"/>
    </source>
</evidence>
<dbReference type="AlphaFoldDB" id="A0A0N5BQX2"/>
<dbReference type="WBParaSite" id="SPAL_0000828075.1">
    <property type="protein sequence ID" value="SPAL_0000828075.1"/>
    <property type="gene ID" value="SPAL_0000828075"/>
</dbReference>
<protein>
    <submittedName>
        <fullName evidence="2">Reverse transcriptase domain-containing protein</fullName>
    </submittedName>
</protein>
<sequence length="68" mass="7881">KENKKKGGKDFPSFEKGEEVCIRRPPNKDEKLIPHKFQNPFIGGYKVFEDLGSKLKVHKGTRGRDCRH</sequence>
<dbReference type="Proteomes" id="UP000046392">
    <property type="component" value="Unplaced"/>
</dbReference>
<reference evidence="2" key="1">
    <citation type="submission" date="2017-02" db="UniProtKB">
        <authorList>
            <consortium name="WormBaseParasite"/>
        </authorList>
    </citation>
    <scope>IDENTIFICATION</scope>
</reference>
<organism evidence="1 2">
    <name type="scientific">Strongyloides papillosus</name>
    <name type="common">Intestinal threadworm</name>
    <dbReference type="NCBI Taxonomy" id="174720"/>
    <lineage>
        <taxon>Eukaryota</taxon>
        <taxon>Metazoa</taxon>
        <taxon>Ecdysozoa</taxon>
        <taxon>Nematoda</taxon>
        <taxon>Chromadorea</taxon>
        <taxon>Rhabditida</taxon>
        <taxon>Tylenchina</taxon>
        <taxon>Panagrolaimomorpha</taxon>
        <taxon>Strongyloidoidea</taxon>
        <taxon>Strongyloididae</taxon>
        <taxon>Strongyloides</taxon>
    </lineage>
</organism>
<proteinExistence type="predicted"/>
<keyword evidence="1" id="KW-1185">Reference proteome</keyword>
<evidence type="ECO:0000313" key="1">
    <source>
        <dbReference type="Proteomes" id="UP000046392"/>
    </source>
</evidence>
<name>A0A0N5BQX2_STREA</name>